<evidence type="ECO:0000259" key="3">
    <source>
        <dbReference type="PROSITE" id="PS50983"/>
    </source>
</evidence>
<dbReference type="CDD" id="cd01144">
    <property type="entry name" value="BtuF"/>
    <property type="match status" value="1"/>
</dbReference>
<proteinExistence type="predicted"/>
<dbReference type="EMBL" id="JABCSC020000003">
    <property type="protein sequence ID" value="NSL56087.1"/>
    <property type="molecule type" value="Genomic_DNA"/>
</dbReference>
<dbReference type="RefSeq" id="WP_170022434.1">
    <property type="nucleotide sequence ID" value="NZ_JABCSC020000003.1"/>
</dbReference>
<keyword evidence="5" id="KW-1185">Reference proteome</keyword>
<dbReference type="InterPro" id="IPR050902">
    <property type="entry name" value="ABC_Transporter_SBP"/>
</dbReference>
<evidence type="ECO:0000256" key="1">
    <source>
        <dbReference type="ARBA" id="ARBA00022729"/>
    </source>
</evidence>
<dbReference type="PANTHER" id="PTHR30535:SF34">
    <property type="entry name" value="MOLYBDATE-BINDING PROTEIN MOLA"/>
    <property type="match status" value="1"/>
</dbReference>
<dbReference type="Proteomes" id="UP000778523">
    <property type="component" value="Unassembled WGS sequence"/>
</dbReference>
<name>A0ABX2IHX0_9RHOO</name>
<dbReference type="SUPFAM" id="SSF53807">
    <property type="entry name" value="Helical backbone' metal receptor"/>
    <property type="match status" value="1"/>
</dbReference>
<dbReference type="NCBIfam" id="NF038402">
    <property type="entry name" value="TroA_like"/>
    <property type="match status" value="1"/>
</dbReference>
<feature type="chain" id="PRO_5047544534" evidence="2">
    <location>
        <begin position="28"/>
        <end position="308"/>
    </location>
</feature>
<feature type="signal peptide" evidence="2">
    <location>
        <begin position="1"/>
        <end position="27"/>
    </location>
</feature>
<evidence type="ECO:0000256" key="2">
    <source>
        <dbReference type="SAM" id="SignalP"/>
    </source>
</evidence>
<accession>A0ABX2IHX0</accession>
<reference evidence="4 5" key="1">
    <citation type="submission" date="2020-06" db="EMBL/GenBank/DDBJ databases">
        <title>Draft genome of Uliginosibacterium sp. IMCC34675.</title>
        <authorList>
            <person name="Song J."/>
        </authorList>
    </citation>
    <scope>NUCLEOTIDE SEQUENCE [LARGE SCALE GENOMIC DNA]</scope>
    <source>
        <strain evidence="4 5">IMCC34675</strain>
    </source>
</reference>
<gene>
    <name evidence="4" type="ORF">HJ583_013690</name>
</gene>
<dbReference type="PANTHER" id="PTHR30535">
    <property type="entry name" value="VITAMIN B12-BINDING PROTEIN"/>
    <property type="match status" value="1"/>
</dbReference>
<dbReference type="Pfam" id="PF01497">
    <property type="entry name" value="Peripla_BP_2"/>
    <property type="match status" value="1"/>
</dbReference>
<dbReference type="PROSITE" id="PS50983">
    <property type="entry name" value="FE_B12_PBP"/>
    <property type="match status" value="1"/>
</dbReference>
<feature type="domain" description="Fe/B12 periplasmic-binding" evidence="3">
    <location>
        <begin position="48"/>
        <end position="308"/>
    </location>
</feature>
<sequence length="308" mass="33246">MDRRFTACGLILPTIILLCLFAGLAHAAPITVKDDAGKALTLQAPAQRVISLAPSLTEMLYEAGGGDKLVGAVEYSDFPPQALKVPRIGSNQKLDLERIATLKPDLVLVWFHGNAQREVERLTALNIPMAYFEPHGIGDIPGVLERIGQLMGSERVASAAATKFRARHATLQKENAGRAPVRVFYQIAQKPLLTVNDQQIISDVIRLCGGVNVFGKEPMLVPHLSTESVVATNPDVILTARMGGHSDGPQRAMDEASLAGWLKFGTLTAVKNRQLWLIPGDTISRHGPRILDGTQAICAALDDARKAK</sequence>
<comment type="caution">
    <text evidence="4">The sequence shown here is derived from an EMBL/GenBank/DDBJ whole genome shotgun (WGS) entry which is preliminary data.</text>
</comment>
<dbReference type="InterPro" id="IPR054828">
    <property type="entry name" value="Vit_B12_bind_prot"/>
</dbReference>
<evidence type="ECO:0000313" key="4">
    <source>
        <dbReference type="EMBL" id="NSL56087.1"/>
    </source>
</evidence>
<dbReference type="InterPro" id="IPR002491">
    <property type="entry name" value="ABC_transptr_periplasmic_BD"/>
</dbReference>
<keyword evidence="1 2" id="KW-0732">Signal</keyword>
<organism evidence="4 5">
    <name type="scientific">Uliginosibacterium aquaticum</name>
    <dbReference type="NCBI Taxonomy" id="2731212"/>
    <lineage>
        <taxon>Bacteria</taxon>
        <taxon>Pseudomonadati</taxon>
        <taxon>Pseudomonadota</taxon>
        <taxon>Betaproteobacteria</taxon>
        <taxon>Rhodocyclales</taxon>
        <taxon>Zoogloeaceae</taxon>
        <taxon>Uliginosibacterium</taxon>
    </lineage>
</organism>
<evidence type="ECO:0000313" key="5">
    <source>
        <dbReference type="Proteomes" id="UP000778523"/>
    </source>
</evidence>
<dbReference type="Gene3D" id="3.40.50.1980">
    <property type="entry name" value="Nitrogenase molybdenum iron protein domain"/>
    <property type="match status" value="2"/>
</dbReference>
<protein>
    <submittedName>
        <fullName evidence="4">Cobalamin-binding protein</fullName>
    </submittedName>
</protein>